<sequence length="116" mass="13416">MKSPFYITNHIEIYKFDRLFVNQKRIDLLSLVKEMGSINAASKEMKMSYQQAWHYIKEMNELSPLPLVVRQRGGSNGGGAEVTKFGLKVIARFEMISEEMSKCELKMKEQLADAFF</sequence>
<proteinExistence type="predicted"/>
<dbReference type="EMBL" id="JAGUCO010000026">
    <property type="protein sequence ID" value="MBS2100633.1"/>
    <property type="molecule type" value="Genomic_DNA"/>
</dbReference>
<dbReference type="SUPFAM" id="SSF46785">
    <property type="entry name" value="Winged helix' DNA-binding domain"/>
    <property type="match status" value="1"/>
</dbReference>
<evidence type="ECO:0000259" key="1">
    <source>
        <dbReference type="Pfam" id="PF00126"/>
    </source>
</evidence>
<dbReference type="InterPro" id="IPR000847">
    <property type="entry name" value="LysR_HTH_N"/>
</dbReference>
<name>A0ABS5K0J1_9BACT</name>
<evidence type="ECO:0000313" key="3">
    <source>
        <dbReference type="Proteomes" id="UP000708576"/>
    </source>
</evidence>
<dbReference type="InterPro" id="IPR051815">
    <property type="entry name" value="Molybdate_resp_trans_reg"/>
</dbReference>
<dbReference type="InterPro" id="IPR036390">
    <property type="entry name" value="WH_DNA-bd_sf"/>
</dbReference>
<accession>A0ABS5K0J1</accession>
<feature type="domain" description="HTH lysR-type" evidence="1">
    <location>
        <begin position="28"/>
        <end position="86"/>
    </location>
</feature>
<organism evidence="2 3">
    <name type="scientific">Carboxylicivirga linearis</name>
    <dbReference type="NCBI Taxonomy" id="1628157"/>
    <lineage>
        <taxon>Bacteria</taxon>
        <taxon>Pseudomonadati</taxon>
        <taxon>Bacteroidota</taxon>
        <taxon>Bacteroidia</taxon>
        <taxon>Marinilabiliales</taxon>
        <taxon>Marinilabiliaceae</taxon>
        <taxon>Carboxylicivirga</taxon>
    </lineage>
</organism>
<keyword evidence="3" id="KW-1185">Reference proteome</keyword>
<gene>
    <name evidence="2" type="ORF">KEM10_20270</name>
</gene>
<dbReference type="Proteomes" id="UP000708576">
    <property type="component" value="Unassembled WGS sequence"/>
</dbReference>
<dbReference type="RefSeq" id="WP_212218860.1">
    <property type="nucleotide sequence ID" value="NZ_JAGUCO010000026.1"/>
</dbReference>
<dbReference type="InterPro" id="IPR036388">
    <property type="entry name" value="WH-like_DNA-bd_sf"/>
</dbReference>
<dbReference type="Pfam" id="PF00126">
    <property type="entry name" value="HTH_1"/>
    <property type="match status" value="1"/>
</dbReference>
<evidence type="ECO:0000313" key="2">
    <source>
        <dbReference type="EMBL" id="MBS2100633.1"/>
    </source>
</evidence>
<comment type="caution">
    <text evidence="2">The sequence shown here is derived from an EMBL/GenBank/DDBJ whole genome shotgun (WGS) entry which is preliminary data.</text>
</comment>
<dbReference type="PANTHER" id="PTHR30432:SF1">
    <property type="entry name" value="DNA-BINDING TRANSCRIPTIONAL DUAL REGULATOR MODE"/>
    <property type="match status" value="1"/>
</dbReference>
<reference evidence="2 3" key="1">
    <citation type="journal article" date="2015" name="Int. J. Syst. Evol. Microbiol.">
        <title>Carboxylicivirga linearis sp. nov., isolated from a sea cucumber culture pond.</title>
        <authorList>
            <person name="Wang F.Q."/>
            <person name="Zhou Y.X."/>
            <person name="Lin X.Z."/>
            <person name="Chen G.J."/>
            <person name="Du Z.J."/>
        </authorList>
    </citation>
    <scope>NUCLEOTIDE SEQUENCE [LARGE SCALE GENOMIC DNA]</scope>
    <source>
        <strain evidence="2 3">FB218</strain>
    </source>
</reference>
<dbReference type="PANTHER" id="PTHR30432">
    <property type="entry name" value="TRANSCRIPTIONAL REGULATOR MODE"/>
    <property type="match status" value="1"/>
</dbReference>
<dbReference type="Gene3D" id="1.10.10.10">
    <property type="entry name" value="Winged helix-like DNA-binding domain superfamily/Winged helix DNA-binding domain"/>
    <property type="match status" value="1"/>
</dbReference>
<protein>
    <submittedName>
        <fullName evidence="2">Winged helix-turn-helix domain-containing protein</fullName>
    </submittedName>
</protein>